<protein>
    <recommendedName>
        <fullName evidence="9">Tripartite motif containing 61</fullName>
    </recommendedName>
</protein>
<dbReference type="AlphaFoldDB" id="A0A4X1U7B6"/>
<dbReference type="PROSITE" id="PS50119">
    <property type="entry name" value="ZF_BBOX"/>
    <property type="match status" value="1"/>
</dbReference>
<dbReference type="Gene3D" id="3.30.40.10">
    <property type="entry name" value="Zinc/RING finger domain, C3HC4 (zinc finger)"/>
    <property type="match status" value="1"/>
</dbReference>
<keyword evidence="3" id="KW-0862">Zinc</keyword>
<evidence type="ECO:0000259" key="5">
    <source>
        <dbReference type="PROSITE" id="PS50089"/>
    </source>
</evidence>
<dbReference type="Gene3D" id="3.30.160.60">
    <property type="entry name" value="Classic Zinc Finger"/>
    <property type="match status" value="1"/>
</dbReference>
<evidence type="ECO:0000256" key="1">
    <source>
        <dbReference type="ARBA" id="ARBA00022723"/>
    </source>
</evidence>
<evidence type="ECO:0000313" key="7">
    <source>
        <dbReference type="Ensembl" id="ENSSSCP00070024009.1"/>
    </source>
</evidence>
<dbReference type="InterPro" id="IPR017907">
    <property type="entry name" value="Znf_RING_CS"/>
</dbReference>
<feature type="domain" description="RING-type" evidence="5">
    <location>
        <begin position="16"/>
        <end position="56"/>
    </location>
</feature>
<dbReference type="SMART" id="SM00184">
    <property type="entry name" value="RING"/>
    <property type="match status" value="1"/>
</dbReference>
<keyword evidence="2 4" id="KW-0863">Zinc-finger</keyword>
<dbReference type="PANTHER" id="PTHR24103">
    <property type="entry name" value="E3 UBIQUITIN-PROTEIN LIGASE TRIM"/>
    <property type="match status" value="1"/>
</dbReference>
<accession>A0A4X1U7B6</accession>
<dbReference type="Ensembl" id="ENSSSCT00070028810.1">
    <property type="protein sequence ID" value="ENSSSCP00070024009.1"/>
    <property type="gene ID" value="ENSSSCG00070014700.1"/>
</dbReference>
<sequence>MAQAASLAQLQAETSCPICLDYLQDPVTTDCGHNFCHSCILQRWEDLQGDFPCPVCLQHCPDRSLRRNTQLCHMVDVVKQLPNTEGEGKQQEEKPLCEKHHQVLSLFCEEDLELLCPQCQVSCDHQDHHLVPMEQAAACHRKRLKGSIEPLKKQLEEADMALDMQVSKSYELLWRVEHKKRNLHRDCSCDIGWQMVYYMSAELQSFIINSCISDLTASLRMSTCCTCSPEKKKKKKKKKRSVHFF</sequence>
<dbReference type="PROSITE" id="PS00518">
    <property type="entry name" value="ZF_RING_1"/>
    <property type="match status" value="1"/>
</dbReference>
<dbReference type="SUPFAM" id="SSF57845">
    <property type="entry name" value="B-box zinc-binding domain"/>
    <property type="match status" value="1"/>
</dbReference>
<organism evidence="7 8">
    <name type="scientific">Sus scrofa</name>
    <name type="common">Pig</name>
    <dbReference type="NCBI Taxonomy" id="9823"/>
    <lineage>
        <taxon>Eukaryota</taxon>
        <taxon>Metazoa</taxon>
        <taxon>Chordata</taxon>
        <taxon>Craniata</taxon>
        <taxon>Vertebrata</taxon>
        <taxon>Euteleostomi</taxon>
        <taxon>Mammalia</taxon>
        <taxon>Eutheria</taxon>
        <taxon>Laurasiatheria</taxon>
        <taxon>Artiodactyla</taxon>
        <taxon>Suina</taxon>
        <taxon>Suidae</taxon>
        <taxon>Sus</taxon>
    </lineage>
</organism>
<evidence type="ECO:0008006" key="9">
    <source>
        <dbReference type="Google" id="ProtNLM"/>
    </source>
</evidence>
<dbReference type="Pfam" id="PF00643">
    <property type="entry name" value="zf-B_box"/>
    <property type="match status" value="1"/>
</dbReference>
<proteinExistence type="predicted"/>
<dbReference type="Pfam" id="PF15227">
    <property type="entry name" value="zf-C3HC4_4"/>
    <property type="match status" value="1"/>
</dbReference>
<evidence type="ECO:0000313" key="8">
    <source>
        <dbReference type="Proteomes" id="UP000314985"/>
    </source>
</evidence>
<dbReference type="GO" id="GO:0008270">
    <property type="term" value="F:zinc ion binding"/>
    <property type="evidence" value="ECO:0007669"/>
    <property type="project" value="UniProtKB-KW"/>
</dbReference>
<dbReference type="SUPFAM" id="SSF57850">
    <property type="entry name" value="RING/U-box"/>
    <property type="match status" value="1"/>
</dbReference>
<dbReference type="InterPro" id="IPR013083">
    <property type="entry name" value="Znf_RING/FYVE/PHD"/>
</dbReference>
<evidence type="ECO:0000256" key="2">
    <source>
        <dbReference type="ARBA" id="ARBA00022771"/>
    </source>
</evidence>
<dbReference type="InterPro" id="IPR000315">
    <property type="entry name" value="Znf_B-box"/>
</dbReference>
<evidence type="ECO:0000256" key="4">
    <source>
        <dbReference type="PROSITE-ProRule" id="PRU00024"/>
    </source>
</evidence>
<evidence type="ECO:0000259" key="6">
    <source>
        <dbReference type="PROSITE" id="PS50119"/>
    </source>
</evidence>
<reference evidence="7 8" key="1">
    <citation type="submission" date="2017-08" db="EMBL/GenBank/DDBJ databases">
        <title>USMARCv1.0.</title>
        <authorList>
            <person name="Hannum G.I."/>
            <person name="Koren S."/>
            <person name="Schroeder S.G."/>
            <person name="Chin S.C."/>
            <person name="Nonneman D.J."/>
            <person name="Becker S.A."/>
            <person name="Rosen B.D."/>
            <person name="Bickhart D.M."/>
            <person name="Putnam N.H."/>
            <person name="Green R.E."/>
            <person name="Tuggle C.K."/>
            <person name="Liu H."/>
            <person name="Rohrer G.A."/>
            <person name="Warr A."/>
            <person name="Hall R."/>
            <person name="Kim K."/>
            <person name="Hume D.A."/>
            <person name="Talbot R."/>
            <person name="Chow W."/>
            <person name="Howe K."/>
            <person name="Schwartz A.S."/>
            <person name="Watson M."/>
            <person name="Archibald A.L."/>
            <person name="Phillippy A.M."/>
            <person name="Smith T.P.L."/>
        </authorList>
    </citation>
    <scope>NUCLEOTIDE SEQUENCE [LARGE SCALE GENOMIC DNA]</scope>
</reference>
<dbReference type="Proteomes" id="UP000314985">
    <property type="component" value="Chromosome 8"/>
</dbReference>
<dbReference type="InterPro" id="IPR050143">
    <property type="entry name" value="TRIM/RBCC"/>
</dbReference>
<keyword evidence="1" id="KW-0479">Metal-binding</keyword>
<dbReference type="SMART" id="SM00336">
    <property type="entry name" value="BBOX"/>
    <property type="match status" value="1"/>
</dbReference>
<dbReference type="PROSITE" id="PS50089">
    <property type="entry name" value="ZF_RING_2"/>
    <property type="match status" value="1"/>
</dbReference>
<dbReference type="InterPro" id="IPR001841">
    <property type="entry name" value="Znf_RING"/>
</dbReference>
<evidence type="ECO:0000256" key="3">
    <source>
        <dbReference type="ARBA" id="ARBA00022833"/>
    </source>
</evidence>
<feature type="domain" description="B box-type" evidence="6">
    <location>
        <begin position="92"/>
        <end position="133"/>
    </location>
</feature>
<reference evidence="7" key="2">
    <citation type="submission" date="2025-08" db="UniProtKB">
        <authorList>
            <consortium name="Ensembl"/>
        </authorList>
    </citation>
    <scope>IDENTIFICATION</scope>
</reference>
<name>A0A4X1U7B6_PIG</name>